<sequence length="731" mass="82001">MSERPERVVAGLYIFPDAFSGTPLASLQSLKDHITSCDVGLAPDGSIHPKDLEDILGRSGGHNLTNIYDRSPVVDDWYYALYALPSSSPAETRTTYERTPNPVVDAVMPRGSSRVEGPVLVVLDGPAGGAWDVRETIEEDRFARTVWWYFKSGNDFYASLVHVCRYLDHRDIATLLKVSSAIHIPVGVAIAQRINRLLRVWITPLALFWACLDACGGVIAGSFVLRLLDNSDDSWPPGSLDIYLSDQGPGVHRMIAFFHRFTPFDKWMTTDFPHVPRPLTVTYPPWGEELAVAGYDESKSEDGRKIRIFRVRSEEPLDAIPYTFSTTHVNFLTTKILVCAYPRATLHQRGFVPPQQWKNMDHWILSSFAGRGYRIREFAPSRSSDGEVRDDEFQYDPRTPRSLGDPDCLRFPVERGALGAIPFPIPIYPSIELARSISWKYDLPSMVPAYMVRGRGDESKRDTSGRDTNVVPTGVDATRRWLSVLTDYTPLRPLMRPFRVVYAERLKSCHEDLVKVRIQGIVADHRLDSTKAASECPWGLSLEETNWMTLVSGYSTFEDPFMSQVAALQRLTDAVLHHLHLPLTSAPLSPILVLRRSADLFPLRTYRTSVNGFRRREPWLPIRPGDLVEATVYLDVVVDPGQGPSARVSVFPAFDEVALVKTATEMLGITFTPPMLAHAQVPSRFCECMCPGFHMHRPSDSRDSTDLDVADDCSWSDDVAAPSYQSSSLEP</sequence>
<dbReference type="Proteomes" id="UP000053927">
    <property type="component" value="Unassembled WGS sequence"/>
</dbReference>
<reference evidence="3" key="1">
    <citation type="journal article" date="2012" name="Science">
        <title>The Paleozoic origin of enzymatic lignin decomposition reconstructed from 31 fungal genomes.</title>
        <authorList>
            <person name="Floudas D."/>
            <person name="Binder M."/>
            <person name="Riley R."/>
            <person name="Barry K."/>
            <person name="Blanchette R.A."/>
            <person name="Henrissat B."/>
            <person name="Martinez A.T."/>
            <person name="Otillar R."/>
            <person name="Spatafora J.W."/>
            <person name="Yadav J.S."/>
            <person name="Aerts A."/>
            <person name="Benoit I."/>
            <person name="Boyd A."/>
            <person name="Carlson A."/>
            <person name="Copeland A."/>
            <person name="Coutinho P.M."/>
            <person name="de Vries R.P."/>
            <person name="Ferreira P."/>
            <person name="Findley K."/>
            <person name="Foster B."/>
            <person name="Gaskell J."/>
            <person name="Glotzer D."/>
            <person name="Gorecki P."/>
            <person name="Heitman J."/>
            <person name="Hesse C."/>
            <person name="Hori C."/>
            <person name="Igarashi K."/>
            <person name="Jurgens J.A."/>
            <person name="Kallen N."/>
            <person name="Kersten P."/>
            <person name="Kohler A."/>
            <person name="Kuees U."/>
            <person name="Kumar T.K.A."/>
            <person name="Kuo A."/>
            <person name="LaButti K."/>
            <person name="Larrondo L.F."/>
            <person name="Lindquist E."/>
            <person name="Ling A."/>
            <person name="Lombard V."/>
            <person name="Lucas S."/>
            <person name="Lundell T."/>
            <person name="Martin R."/>
            <person name="McLaughlin D.J."/>
            <person name="Morgenstern I."/>
            <person name="Morin E."/>
            <person name="Murat C."/>
            <person name="Nagy L.G."/>
            <person name="Nolan M."/>
            <person name="Ohm R.A."/>
            <person name="Patyshakuliyeva A."/>
            <person name="Rokas A."/>
            <person name="Ruiz-Duenas F.J."/>
            <person name="Sabat G."/>
            <person name="Salamov A."/>
            <person name="Samejima M."/>
            <person name="Schmutz J."/>
            <person name="Slot J.C."/>
            <person name="St John F."/>
            <person name="Stenlid J."/>
            <person name="Sun H."/>
            <person name="Sun S."/>
            <person name="Syed K."/>
            <person name="Tsang A."/>
            <person name="Wiebenga A."/>
            <person name="Young D."/>
            <person name="Pisabarro A."/>
            <person name="Eastwood D.C."/>
            <person name="Martin F."/>
            <person name="Cullen D."/>
            <person name="Grigoriev I.V."/>
            <person name="Hibbett D.S."/>
        </authorList>
    </citation>
    <scope>NUCLEOTIDE SEQUENCE [LARGE SCALE GENOMIC DNA]</scope>
    <source>
        <strain evidence="3">FP-91666</strain>
    </source>
</reference>
<evidence type="ECO:0000313" key="3">
    <source>
        <dbReference type="Proteomes" id="UP000053927"/>
    </source>
</evidence>
<accession>R7RZA7</accession>
<evidence type="ECO:0000256" key="1">
    <source>
        <dbReference type="SAM" id="MobiDB-lite"/>
    </source>
</evidence>
<evidence type="ECO:0000313" key="2">
    <source>
        <dbReference type="EMBL" id="EIM80168.1"/>
    </source>
</evidence>
<dbReference type="EMBL" id="JH687399">
    <property type="protein sequence ID" value="EIM80168.1"/>
    <property type="molecule type" value="Genomic_DNA"/>
</dbReference>
<name>R7RZA7_STEHR</name>
<dbReference type="AlphaFoldDB" id="R7RZA7"/>
<feature type="region of interest" description="Disordered" evidence="1">
    <location>
        <begin position="380"/>
        <end position="399"/>
    </location>
</feature>
<dbReference type="RefSeq" id="XP_007310780.1">
    <property type="nucleotide sequence ID" value="XM_007310718.1"/>
</dbReference>
<protein>
    <submittedName>
        <fullName evidence="2">Uncharacterized protein</fullName>
    </submittedName>
</protein>
<proteinExistence type="predicted"/>
<dbReference type="eggNOG" id="ENOG502RC8I">
    <property type="taxonomic scope" value="Eukaryota"/>
</dbReference>
<keyword evidence="3" id="KW-1185">Reference proteome</keyword>
<organism evidence="2 3">
    <name type="scientific">Stereum hirsutum (strain FP-91666)</name>
    <name type="common">White-rot fungus</name>
    <dbReference type="NCBI Taxonomy" id="721885"/>
    <lineage>
        <taxon>Eukaryota</taxon>
        <taxon>Fungi</taxon>
        <taxon>Dikarya</taxon>
        <taxon>Basidiomycota</taxon>
        <taxon>Agaricomycotina</taxon>
        <taxon>Agaricomycetes</taxon>
        <taxon>Russulales</taxon>
        <taxon>Stereaceae</taxon>
        <taxon>Stereum</taxon>
    </lineage>
</organism>
<dbReference type="GeneID" id="18802213"/>
<dbReference type="KEGG" id="shs:STEHIDRAFT_163042"/>
<gene>
    <name evidence="2" type="ORF">STEHIDRAFT_163042</name>
</gene>